<feature type="compositionally biased region" description="Basic and acidic residues" evidence="1">
    <location>
        <begin position="133"/>
        <end position="146"/>
    </location>
</feature>
<sequence length="417" mass="42889">MPFGRSGGSSAARRSHALHVRPPDTLLPQPASRGRGSLPSCGGTGAPGPSPRLTQRRRVAPAAKAGARRAAAARQPQQRSRASRSGLGCLNAASSCAAKPARSVPSRVSPDSRPAAFDGRGASLGLFRPRTTKAGEERRPPDDPLKYYKQQSSPPNVTLQPPAHHPHLLPYLYPSYAGSAPAMPFPLGQFLLPTSHALTSAAGHSLPHHFAAAGLTSQHHPGLAAMTQAAMSHLPQGGAAAAAAAAAQHGSPHQMGLGFLNPQFIAANHALFHQGFAGLGGAVSTGASSLASSLAAAAVYSPHRFNPYQLPITTTTMVTTASPLISTGDGGVCELSPSVSEPSPTSSISSHSFPTSPGRHASSPPPPPPTLMPTQTRASPTATVTKASAESQIRSIEQMVNGIERTRERPPSSTDSK</sequence>
<protein>
    <submittedName>
        <fullName evidence="3">T-box transcription factor TBX2-B-like</fullName>
    </submittedName>
</protein>
<evidence type="ECO:0000313" key="3">
    <source>
        <dbReference type="RefSeq" id="XP_014679217.1"/>
    </source>
</evidence>
<dbReference type="Proteomes" id="UP000695022">
    <property type="component" value="Unplaced"/>
</dbReference>
<organism evidence="2 3">
    <name type="scientific">Priapulus caudatus</name>
    <name type="common">Priapulid worm</name>
    <dbReference type="NCBI Taxonomy" id="37621"/>
    <lineage>
        <taxon>Eukaryota</taxon>
        <taxon>Metazoa</taxon>
        <taxon>Ecdysozoa</taxon>
        <taxon>Scalidophora</taxon>
        <taxon>Priapulida</taxon>
        <taxon>Priapulimorpha</taxon>
        <taxon>Priapulimorphida</taxon>
        <taxon>Priapulidae</taxon>
        <taxon>Priapulus</taxon>
    </lineage>
</organism>
<dbReference type="GeneID" id="106819071"/>
<feature type="compositionally biased region" description="Low complexity" evidence="1">
    <location>
        <begin position="336"/>
        <end position="357"/>
    </location>
</feature>
<proteinExistence type="predicted"/>
<keyword evidence="2" id="KW-1185">Reference proteome</keyword>
<feature type="compositionally biased region" description="Basic and acidic residues" evidence="1">
    <location>
        <begin position="404"/>
        <end position="417"/>
    </location>
</feature>
<gene>
    <name evidence="3" type="primary">LOC106819071</name>
</gene>
<feature type="compositionally biased region" description="Low complexity" evidence="1">
    <location>
        <begin position="60"/>
        <end position="85"/>
    </location>
</feature>
<name>A0ABM1F446_PRICU</name>
<feature type="region of interest" description="Disordered" evidence="1">
    <location>
        <begin position="1"/>
        <end position="156"/>
    </location>
</feature>
<evidence type="ECO:0000256" key="1">
    <source>
        <dbReference type="SAM" id="MobiDB-lite"/>
    </source>
</evidence>
<accession>A0ABM1F446</accession>
<reference evidence="3" key="1">
    <citation type="submission" date="2025-08" db="UniProtKB">
        <authorList>
            <consortium name="RefSeq"/>
        </authorList>
    </citation>
    <scope>IDENTIFICATION</scope>
</reference>
<feature type="region of interest" description="Disordered" evidence="1">
    <location>
        <begin position="332"/>
        <end position="417"/>
    </location>
</feature>
<feature type="compositionally biased region" description="Polar residues" evidence="1">
    <location>
        <begin position="372"/>
        <end position="395"/>
    </location>
</feature>
<feature type="compositionally biased region" description="Low complexity" evidence="1">
    <location>
        <begin position="100"/>
        <end position="116"/>
    </location>
</feature>
<evidence type="ECO:0000313" key="2">
    <source>
        <dbReference type="Proteomes" id="UP000695022"/>
    </source>
</evidence>
<dbReference type="RefSeq" id="XP_014679217.1">
    <property type="nucleotide sequence ID" value="XM_014823731.1"/>
</dbReference>